<feature type="region of interest" description="Disordered" evidence="2">
    <location>
        <begin position="1"/>
        <end position="72"/>
    </location>
</feature>
<evidence type="ECO:0000256" key="1">
    <source>
        <dbReference type="ARBA" id="ARBA00009042"/>
    </source>
</evidence>
<dbReference type="SUPFAM" id="SSF89372">
    <property type="entry name" value="Fucose-specific lectin"/>
    <property type="match status" value="1"/>
</dbReference>
<feature type="compositionally biased region" description="Polar residues" evidence="2">
    <location>
        <begin position="41"/>
        <end position="54"/>
    </location>
</feature>
<evidence type="ECO:0000256" key="3">
    <source>
        <dbReference type="SAM" id="Phobius"/>
    </source>
</evidence>
<dbReference type="Proteomes" id="UP000698800">
    <property type="component" value="Unassembled WGS sequence"/>
</dbReference>
<dbReference type="Gene3D" id="2.120.10.70">
    <property type="entry name" value="Fucose-specific lectin"/>
    <property type="match status" value="1"/>
</dbReference>
<dbReference type="AlphaFoldDB" id="A0A9P8L3P4"/>
<dbReference type="OrthoDB" id="5428293at2759"/>
<sequence>MAPENGSPYGYLNGSADASGSRANGENAPGLEVARDGNHLPNGQNSMTNQQNPSAAPPTDLEQSHTRHLGRAPNRRRNPLFWSFILTLGILAIALVFIIALSVHHGILWRAWGIGESLPDGTLTVTTRSFADNPPVPNSGLGAAFLELSNYFSPSPFDGIPTEVVYNVGGGTLCIHTISADASQSDVRCIEGTGAKDDTPLTMLDSIGGQSIYFLTNDNLLSGIDYMHDDNDTWRLSPLIKYEVETHPHTQLASLTWLNGTSAWIHYQAPAPSNQIREFGTKDFRSRSWYNGSTGDLGLARPGSGIGVARWIDGGEEKEQLFYQVESGAVYSKTYKNKVWSDNPVAVSGAPDNIPQGANLGVATVGSGSMILLAYVDNGGLLTAQTRPTTNGSDPGAFSTAKHLSQSSKSSRAGLAVVGSPGEARIVMSIDKKIIGLESNNATSSNWTVDAL</sequence>
<dbReference type="EMBL" id="JAGHQL010000006">
    <property type="protein sequence ID" value="KAH0545381.1"/>
    <property type="molecule type" value="Genomic_DNA"/>
</dbReference>
<evidence type="ECO:0008006" key="6">
    <source>
        <dbReference type="Google" id="ProtNLM"/>
    </source>
</evidence>
<dbReference type="Pfam" id="PF07938">
    <property type="entry name" value="Fungal_lectin"/>
    <property type="match status" value="1"/>
</dbReference>
<evidence type="ECO:0000313" key="4">
    <source>
        <dbReference type="EMBL" id="KAH0545381.1"/>
    </source>
</evidence>
<protein>
    <recommendedName>
        <fullName evidence="6">Fucose-specific lectin</fullName>
    </recommendedName>
</protein>
<keyword evidence="3" id="KW-0472">Membrane</keyword>
<organism evidence="4 5">
    <name type="scientific">Glutinoglossum americanum</name>
    <dbReference type="NCBI Taxonomy" id="1670608"/>
    <lineage>
        <taxon>Eukaryota</taxon>
        <taxon>Fungi</taxon>
        <taxon>Dikarya</taxon>
        <taxon>Ascomycota</taxon>
        <taxon>Pezizomycotina</taxon>
        <taxon>Geoglossomycetes</taxon>
        <taxon>Geoglossales</taxon>
        <taxon>Geoglossaceae</taxon>
        <taxon>Glutinoglossum</taxon>
    </lineage>
</organism>
<evidence type="ECO:0000313" key="5">
    <source>
        <dbReference type="Proteomes" id="UP000698800"/>
    </source>
</evidence>
<gene>
    <name evidence="4" type="ORF">FGG08_000522</name>
</gene>
<evidence type="ECO:0000256" key="2">
    <source>
        <dbReference type="SAM" id="MobiDB-lite"/>
    </source>
</evidence>
<dbReference type="InterPro" id="IPR012475">
    <property type="entry name" value="Fungal_lectin"/>
</dbReference>
<comment type="caution">
    <text evidence="4">The sequence shown here is derived from an EMBL/GenBank/DDBJ whole genome shotgun (WGS) entry which is preliminary data.</text>
</comment>
<keyword evidence="5" id="KW-1185">Reference proteome</keyword>
<keyword evidence="3" id="KW-0812">Transmembrane</keyword>
<reference evidence="4" key="1">
    <citation type="submission" date="2021-03" db="EMBL/GenBank/DDBJ databases">
        <title>Comparative genomics and phylogenomic investigation of the class Geoglossomycetes provide insights into ecological specialization and systematics.</title>
        <authorList>
            <person name="Melie T."/>
            <person name="Pirro S."/>
            <person name="Miller A.N."/>
            <person name="Quandt A."/>
        </authorList>
    </citation>
    <scope>NUCLEOTIDE SEQUENCE</scope>
    <source>
        <strain evidence="4">GBOQ0MN5Z8</strain>
    </source>
</reference>
<proteinExistence type="inferred from homology"/>
<keyword evidence="3" id="KW-1133">Transmembrane helix</keyword>
<feature type="transmembrane region" description="Helical" evidence="3">
    <location>
        <begin position="80"/>
        <end position="101"/>
    </location>
</feature>
<name>A0A9P8L3P4_9PEZI</name>
<accession>A0A9P8L3P4</accession>
<comment type="similarity">
    <text evidence="1">Belongs to the fungal fucose-specific lectin family.</text>
</comment>